<keyword evidence="7" id="KW-0406">Ion transport</keyword>
<evidence type="ECO:0000256" key="9">
    <source>
        <dbReference type="ARBA" id="ARBA00031636"/>
    </source>
</evidence>
<dbReference type="InterPro" id="IPR048279">
    <property type="entry name" value="MdtK-like"/>
</dbReference>
<sequence>MALASLRPHIRPTLLLAYPVMLSQLGHVLVNVVDSMVVGHTGTVPLAAVSLGVSVTTLLMVLGLGLSMGITPLVAAADGQRDITRLGQLLTGGVIMSTLAGVALAGLGWLITPLLKYLNQPPAVVALAAPWVRVMFLSLIPLMVFQGFRQFAEGLGLTRQAMILSVLANVINAVLCYAFVYGRLGAPNLGMMGAAWATLIARVIMAALMAAYVLRAKRLRPYHEAIVSWRPEWHIQRRLLDIGLPIGAHLVFEVGAFSVSAIMAGWLGASTQAAHQIAINVASVTFMAVSGVATAATIRVGNLRGIGDMAGARRAGFTAYWLTFLFMATCGLLLVVARHYIPLFYNSDPAVVAQAASLLLIAALFQISDGLQVVGLGALRGLEDVKVPSLVALLSYWVVALPLSYVLGFWLDWGAQGVWVGLLVGLSSVAAILLRRFARETQGTAVAGSALNESAVLVR</sequence>
<feature type="transmembrane region" description="Helical" evidence="10">
    <location>
        <begin position="390"/>
        <end position="411"/>
    </location>
</feature>
<keyword evidence="2" id="KW-0813">Transport</keyword>
<dbReference type="PANTHER" id="PTHR43298">
    <property type="entry name" value="MULTIDRUG RESISTANCE PROTEIN NORM-RELATED"/>
    <property type="match status" value="1"/>
</dbReference>
<dbReference type="GO" id="GO:0015297">
    <property type="term" value="F:antiporter activity"/>
    <property type="evidence" value="ECO:0007669"/>
    <property type="project" value="UniProtKB-KW"/>
</dbReference>
<keyword evidence="5 10" id="KW-0812">Transmembrane</keyword>
<evidence type="ECO:0000313" key="11">
    <source>
        <dbReference type="EMBL" id="AYA35906.1"/>
    </source>
</evidence>
<feature type="transmembrane region" description="Helical" evidence="10">
    <location>
        <begin position="319"/>
        <end position="341"/>
    </location>
</feature>
<dbReference type="GO" id="GO:0042910">
    <property type="term" value="F:xenobiotic transmembrane transporter activity"/>
    <property type="evidence" value="ECO:0007669"/>
    <property type="project" value="InterPro"/>
</dbReference>
<dbReference type="EMBL" id="CP032317">
    <property type="protein sequence ID" value="AYA35906.1"/>
    <property type="molecule type" value="Genomic_DNA"/>
</dbReference>
<keyword evidence="3" id="KW-0050">Antiport</keyword>
<evidence type="ECO:0000313" key="12">
    <source>
        <dbReference type="Proteomes" id="UP000262802"/>
    </source>
</evidence>
<dbReference type="OrthoDB" id="9780160at2"/>
<feature type="transmembrane region" description="Helical" evidence="10">
    <location>
        <begin position="89"/>
        <end position="111"/>
    </location>
</feature>
<feature type="transmembrane region" description="Helical" evidence="10">
    <location>
        <begin position="12"/>
        <end position="33"/>
    </location>
</feature>
<reference evidence="11 12" key="1">
    <citation type="submission" date="2018-09" db="EMBL/GenBank/DDBJ databases">
        <title>Hymenobacter medium sp. nov., isolated from R2A medium.</title>
        <authorList>
            <person name="Yingchao G."/>
        </authorList>
    </citation>
    <scope>NUCLEOTIDE SEQUENCE [LARGE SCALE GENOMIC DNA]</scope>
    <source>
        <strain evidence="12">sh-6</strain>
    </source>
</reference>
<feature type="transmembrane region" description="Helical" evidence="10">
    <location>
        <begin position="193"/>
        <end position="214"/>
    </location>
</feature>
<dbReference type="NCBIfam" id="TIGR00797">
    <property type="entry name" value="matE"/>
    <property type="match status" value="1"/>
</dbReference>
<protein>
    <recommendedName>
        <fullName evidence="9">Multidrug-efflux transporter</fullName>
    </recommendedName>
</protein>
<feature type="transmembrane region" description="Helical" evidence="10">
    <location>
        <begin position="53"/>
        <end position="77"/>
    </location>
</feature>
<dbReference type="CDD" id="cd13131">
    <property type="entry name" value="MATE_NorM_like"/>
    <property type="match status" value="1"/>
</dbReference>
<evidence type="ECO:0000256" key="10">
    <source>
        <dbReference type="SAM" id="Phobius"/>
    </source>
</evidence>
<proteinExistence type="predicted"/>
<dbReference type="GO" id="GO:0005886">
    <property type="term" value="C:plasma membrane"/>
    <property type="evidence" value="ECO:0007669"/>
    <property type="project" value="UniProtKB-SubCell"/>
</dbReference>
<dbReference type="KEGG" id="hyh:D3Y59_01870"/>
<keyword evidence="4" id="KW-1003">Cell membrane</keyword>
<evidence type="ECO:0000256" key="4">
    <source>
        <dbReference type="ARBA" id="ARBA00022475"/>
    </source>
</evidence>
<evidence type="ECO:0000256" key="5">
    <source>
        <dbReference type="ARBA" id="ARBA00022692"/>
    </source>
</evidence>
<dbReference type="AlphaFoldDB" id="A0A3B7R8B2"/>
<name>A0A3B7R8B2_9BACT</name>
<dbReference type="GO" id="GO:0006811">
    <property type="term" value="P:monoatomic ion transport"/>
    <property type="evidence" value="ECO:0007669"/>
    <property type="project" value="UniProtKB-KW"/>
</dbReference>
<feature type="transmembrane region" description="Helical" evidence="10">
    <location>
        <begin position="123"/>
        <end position="145"/>
    </location>
</feature>
<evidence type="ECO:0000256" key="7">
    <source>
        <dbReference type="ARBA" id="ARBA00023065"/>
    </source>
</evidence>
<keyword evidence="6 10" id="KW-1133">Transmembrane helix</keyword>
<dbReference type="InterPro" id="IPR050222">
    <property type="entry name" value="MATE_MdtK"/>
</dbReference>
<feature type="transmembrane region" description="Helical" evidence="10">
    <location>
        <begin position="417"/>
        <end position="434"/>
    </location>
</feature>
<evidence type="ECO:0000256" key="2">
    <source>
        <dbReference type="ARBA" id="ARBA00022448"/>
    </source>
</evidence>
<feature type="transmembrane region" description="Helical" evidence="10">
    <location>
        <begin position="353"/>
        <end position="378"/>
    </location>
</feature>
<keyword evidence="12" id="KW-1185">Reference proteome</keyword>
<comment type="subcellular location">
    <subcellularLocation>
        <location evidence="1">Cell membrane</location>
        <topology evidence="1">Multi-pass membrane protein</topology>
    </subcellularLocation>
</comment>
<dbReference type="PANTHER" id="PTHR43298:SF2">
    <property type="entry name" value="FMN_FAD EXPORTER YEEO-RELATED"/>
    <property type="match status" value="1"/>
</dbReference>
<keyword evidence="8 10" id="KW-0472">Membrane</keyword>
<gene>
    <name evidence="11" type="ORF">D3Y59_01870</name>
</gene>
<dbReference type="Pfam" id="PF01554">
    <property type="entry name" value="MatE"/>
    <property type="match status" value="2"/>
</dbReference>
<dbReference type="InterPro" id="IPR002528">
    <property type="entry name" value="MATE_fam"/>
</dbReference>
<organism evidence="11 12">
    <name type="scientific">Hymenobacter oligotrophus</name>
    <dbReference type="NCBI Taxonomy" id="2319843"/>
    <lineage>
        <taxon>Bacteria</taxon>
        <taxon>Pseudomonadati</taxon>
        <taxon>Bacteroidota</taxon>
        <taxon>Cytophagia</taxon>
        <taxon>Cytophagales</taxon>
        <taxon>Hymenobacteraceae</taxon>
        <taxon>Hymenobacter</taxon>
    </lineage>
</organism>
<evidence type="ECO:0000256" key="1">
    <source>
        <dbReference type="ARBA" id="ARBA00004651"/>
    </source>
</evidence>
<evidence type="ECO:0000256" key="3">
    <source>
        <dbReference type="ARBA" id="ARBA00022449"/>
    </source>
</evidence>
<accession>A0A3B7R8B2</accession>
<evidence type="ECO:0000256" key="6">
    <source>
        <dbReference type="ARBA" id="ARBA00022989"/>
    </source>
</evidence>
<dbReference type="Proteomes" id="UP000262802">
    <property type="component" value="Chromosome"/>
</dbReference>
<dbReference type="PIRSF" id="PIRSF006603">
    <property type="entry name" value="DinF"/>
    <property type="match status" value="1"/>
</dbReference>
<feature type="transmembrane region" description="Helical" evidence="10">
    <location>
        <begin position="273"/>
        <end position="298"/>
    </location>
</feature>
<evidence type="ECO:0000256" key="8">
    <source>
        <dbReference type="ARBA" id="ARBA00023136"/>
    </source>
</evidence>
<feature type="transmembrane region" description="Helical" evidence="10">
    <location>
        <begin position="157"/>
        <end position="181"/>
    </location>
</feature>
<feature type="transmembrane region" description="Helical" evidence="10">
    <location>
        <begin position="246"/>
        <end position="267"/>
    </location>
</feature>